<sequence length="192" mass="21469">IRQSNLTGYKTPDMHTRAVVSMFADDTTVFLRKEDDFALLETILTKWCTASGAKFNINKTEVIPIGSPEYRAEVINTRQLSSAQPPLPPNVRIACDGTAVRILGAWIGNDIDEGAIWSPILDKIRDRLNHWERIHPTIEGRGILIQWFGCGMTQYLAQAQGMPPDIEAELSKLIHAFAWDNAGHAMINIETL</sequence>
<evidence type="ECO:0000313" key="1">
    <source>
        <dbReference type="EMBL" id="EIW86415.1"/>
    </source>
</evidence>
<organism evidence="1 2">
    <name type="scientific">Coniophora puteana (strain RWD-64-598)</name>
    <name type="common">Brown rot fungus</name>
    <dbReference type="NCBI Taxonomy" id="741705"/>
    <lineage>
        <taxon>Eukaryota</taxon>
        <taxon>Fungi</taxon>
        <taxon>Dikarya</taxon>
        <taxon>Basidiomycota</taxon>
        <taxon>Agaricomycotina</taxon>
        <taxon>Agaricomycetes</taxon>
        <taxon>Agaricomycetidae</taxon>
        <taxon>Boletales</taxon>
        <taxon>Coniophorineae</taxon>
        <taxon>Coniophoraceae</taxon>
        <taxon>Coniophora</taxon>
    </lineage>
</organism>
<dbReference type="Proteomes" id="UP000053558">
    <property type="component" value="Unassembled WGS sequence"/>
</dbReference>
<comment type="caution">
    <text evidence="1">The sequence shown here is derived from an EMBL/GenBank/DDBJ whole genome shotgun (WGS) entry which is preliminary data.</text>
</comment>
<evidence type="ECO:0000313" key="2">
    <source>
        <dbReference type="Proteomes" id="UP000053558"/>
    </source>
</evidence>
<dbReference type="KEGG" id="cput:CONPUDRAFT_30906"/>
<feature type="non-terminal residue" evidence="1">
    <location>
        <position position="192"/>
    </location>
</feature>
<feature type="non-terminal residue" evidence="1">
    <location>
        <position position="1"/>
    </location>
</feature>
<dbReference type="AlphaFoldDB" id="A0A5M3N6C5"/>
<evidence type="ECO:0008006" key="3">
    <source>
        <dbReference type="Google" id="ProtNLM"/>
    </source>
</evidence>
<keyword evidence="2" id="KW-1185">Reference proteome</keyword>
<name>A0A5M3N6C5_CONPW</name>
<dbReference type="GeneID" id="19206694"/>
<dbReference type="OMA" id="ARWENTH"/>
<gene>
    <name evidence="1" type="ORF">CONPUDRAFT_30906</name>
</gene>
<dbReference type="EMBL" id="JH711573">
    <property type="protein sequence ID" value="EIW86415.1"/>
    <property type="molecule type" value="Genomic_DNA"/>
</dbReference>
<accession>A0A5M3N6C5</accession>
<dbReference type="RefSeq" id="XP_007762372.1">
    <property type="nucleotide sequence ID" value="XM_007764182.1"/>
</dbReference>
<dbReference type="OrthoDB" id="2205812at2759"/>
<protein>
    <recommendedName>
        <fullName evidence="3">Reverse transcriptase domain-containing protein</fullName>
    </recommendedName>
</protein>
<proteinExistence type="predicted"/>
<reference evidence="2" key="1">
    <citation type="journal article" date="2012" name="Science">
        <title>The Paleozoic origin of enzymatic lignin decomposition reconstructed from 31 fungal genomes.</title>
        <authorList>
            <person name="Floudas D."/>
            <person name="Binder M."/>
            <person name="Riley R."/>
            <person name="Barry K."/>
            <person name="Blanchette R.A."/>
            <person name="Henrissat B."/>
            <person name="Martinez A.T."/>
            <person name="Otillar R."/>
            <person name="Spatafora J.W."/>
            <person name="Yadav J.S."/>
            <person name="Aerts A."/>
            <person name="Benoit I."/>
            <person name="Boyd A."/>
            <person name="Carlson A."/>
            <person name="Copeland A."/>
            <person name="Coutinho P.M."/>
            <person name="de Vries R.P."/>
            <person name="Ferreira P."/>
            <person name="Findley K."/>
            <person name="Foster B."/>
            <person name="Gaskell J."/>
            <person name="Glotzer D."/>
            <person name="Gorecki P."/>
            <person name="Heitman J."/>
            <person name="Hesse C."/>
            <person name="Hori C."/>
            <person name="Igarashi K."/>
            <person name="Jurgens J.A."/>
            <person name="Kallen N."/>
            <person name="Kersten P."/>
            <person name="Kohler A."/>
            <person name="Kuees U."/>
            <person name="Kumar T.K.A."/>
            <person name="Kuo A."/>
            <person name="LaButti K."/>
            <person name="Larrondo L.F."/>
            <person name="Lindquist E."/>
            <person name="Ling A."/>
            <person name="Lombard V."/>
            <person name="Lucas S."/>
            <person name="Lundell T."/>
            <person name="Martin R."/>
            <person name="McLaughlin D.J."/>
            <person name="Morgenstern I."/>
            <person name="Morin E."/>
            <person name="Murat C."/>
            <person name="Nagy L.G."/>
            <person name="Nolan M."/>
            <person name="Ohm R.A."/>
            <person name="Patyshakuliyeva A."/>
            <person name="Rokas A."/>
            <person name="Ruiz-Duenas F.J."/>
            <person name="Sabat G."/>
            <person name="Salamov A."/>
            <person name="Samejima M."/>
            <person name="Schmutz J."/>
            <person name="Slot J.C."/>
            <person name="St John F."/>
            <person name="Stenlid J."/>
            <person name="Sun H."/>
            <person name="Sun S."/>
            <person name="Syed K."/>
            <person name="Tsang A."/>
            <person name="Wiebenga A."/>
            <person name="Young D."/>
            <person name="Pisabarro A."/>
            <person name="Eastwood D.C."/>
            <person name="Martin F."/>
            <person name="Cullen D."/>
            <person name="Grigoriev I.V."/>
            <person name="Hibbett D.S."/>
        </authorList>
    </citation>
    <scope>NUCLEOTIDE SEQUENCE [LARGE SCALE GENOMIC DNA]</scope>
    <source>
        <strain evidence="2">RWD-64-598 SS2</strain>
    </source>
</reference>